<organism evidence="1 2">
    <name type="scientific">Clostridium chromiireducens</name>
    <dbReference type="NCBI Taxonomy" id="225345"/>
    <lineage>
        <taxon>Bacteria</taxon>
        <taxon>Bacillati</taxon>
        <taxon>Bacillota</taxon>
        <taxon>Clostridia</taxon>
        <taxon>Eubacteriales</taxon>
        <taxon>Clostridiaceae</taxon>
        <taxon>Clostridium</taxon>
    </lineage>
</organism>
<evidence type="ECO:0000313" key="2">
    <source>
        <dbReference type="Proteomes" id="UP000191056"/>
    </source>
</evidence>
<dbReference type="Proteomes" id="UP000191056">
    <property type="component" value="Unassembled WGS sequence"/>
</dbReference>
<accession>A0A1V4IL17</accession>
<reference evidence="1 2" key="1">
    <citation type="submission" date="2017-03" db="EMBL/GenBank/DDBJ databases">
        <title>Genome sequence of Clostridium chromiireducens DSM 23318.</title>
        <authorList>
            <person name="Poehlein A."/>
            <person name="Daniel R."/>
        </authorList>
    </citation>
    <scope>NUCLEOTIDE SEQUENCE [LARGE SCALE GENOMIC DNA]</scope>
    <source>
        <strain evidence="1 2">DSM 23318</strain>
    </source>
</reference>
<proteinExistence type="predicted"/>
<protein>
    <submittedName>
        <fullName evidence="1">Uncharacterized protein</fullName>
    </submittedName>
</protein>
<dbReference type="STRING" id="225345.CLCHR_29210"/>
<sequence>MQFRSVIKTLGDNEEILDILSNFDLKNIVILGIDYGYLIKKLKRILISLRNK</sequence>
<dbReference type="AlphaFoldDB" id="A0A1V4IL17"/>
<comment type="caution">
    <text evidence="1">The sequence shown here is derived from an EMBL/GenBank/DDBJ whole genome shotgun (WGS) entry which is preliminary data.</text>
</comment>
<evidence type="ECO:0000313" key="1">
    <source>
        <dbReference type="EMBL" id="OPJ60435.1"/>
    </source>
</evidence>
<dbReference type="RefSeq" id="WP_169896807.1">
    <property type="nucleotide sequence ID" value="NZ_MZGT01000039.1"/>
</dbReference>
<keyword evidence="2" id="KW-1185">Reference proteome</keyword>
<name>A0A1V4IL17_9CLOT</name>
<gene>
    <name evidence="1" type="ORF">CLCHR_29210</name>
</gene>
<dbReference type="EMBL" id="MZGT01000039">
    <property type="protein sequence ID" value="OPJ60435.1"/>
    <property type="molecule type" value="Genomic_DNA"/>
</dbReference>